<feature type="transmembrane region" description="Helical" evidence="7">
    <location>
        <begin position="79"/>
        <end position="109"/>
    </location>
</feature>
<feature type="transmembrane region" description="Helical" evidence="7">
    <location>
        <begin position="248"/>
        <end position="266"/>
    </location>
</feature>
<feature type="transmembrane region" description="Helical" evidence="7">
    <location>
        <begin position="12"/>
        <end position="31"/>
    </location>
</feature>
<keyword evidence="10" id="KW-1185">Reference proteome</keyword>
<organism evidence="9 10">
    <name type="scientific">Raoultibacter timonensis</name>
    <dbReference type="NCBI Taxonomy" id="1907662"/>
    <lineage>
        <taxon>Bacteria</taxon>
        <taxon>Bacillati</taxon>
        <taxon>Actinomycetota</taxon>
        <taxon>Coriobacteriia</taxon>
        <taxon>Eggerthellales</taxon>
        <taxon>Eggerthellaceae</taxon>
        <taxon>Raoultibacter</taxon>
    </lineage>
</organism>
<evidence type="ECO:0000256" key="6">
    <source>
        <dbReference type="ARBA" id="ARBA00023136"/>
    </source>
</evidence>
<keyword evidence="3" id="KW-1003">Cell membrane</keyword>
<name>A0ABM7WN16_9ACTN</name>
<evidence type="ECO:0000256" key="3">
    <source>
        <dbReference type="ARBA" id="ARBA00022475"/>
    </source>
</evidence>
<dbReference type="PANTHER" id="PTHR43302:SF5">
    <property type="entry name" value="TRANSPORTER ARSB-RELATED"/>
    <property type="match status" value="1"/>
</dbReference>
<evidence type="ECO:0000259" key="8">
    <source>
        <dbReference type="Pfam" id="PF03600"/>
    </source>
</evidence>
<dbReference type="Proteomes" id="UP001320544">
    <property type="component" value="Chromosome"/>
</dbReference>
<gene>
    <name evidence="9" type="ORF">CE91St30_31650</name>
</gene>
<evidence type="ECO:0000256" key="1">
    <source>
        <dbReference type="ARBA" id="ARBA00004651"/>
    </source>
</evidence>
<dbReference type="EMBL" id="AP025564">
    <property type="protein sequence ID" value="BDE97832.1"/>
    <property type="molecule type" value="Genomic_DNA"/>
</dbReference>
<evidence type="ECO:0000313" key="9">
    <source>
        <dbReference type="EMBL" id="BDE97832.1"/>
    </source>
</evidence>
<keyword evidence="5 7" id="KW-1133">Transmembrane helix</keyword>
<keyword evidence="6 7" id="KW-0472">Membrane</keyword>
<evidence type="ECO:0000256" key="5">
    <source>
        <dbReference type="ARBA" id="ARBA00022989"/>
    </source>
</evidence>
<evidence type="ECO:0000256" key="7">
    <source>
        <dbReference type="SAM" id="Phobius"/>
    </source>
</evidence>
<protein>
    <submittedName>
        <fullName evidence="9">Anion transporter</fullName>
    </submittedName>
</protein>
<feature type="transmembrane region" description="Helical" evidence="7">
    <location>
        <begin position="121"/>
        <end position="142"/>
    </location>
</feature>
<comment type="subcellular location">
    <subcellularLocation>
        <location evidence="1">Cell membrane</location>
        <topology evidence="1">Multi-pass membrane protein</topology>
    </subcellularLocation>
</comment>
<evidence type="ECO:0000256" key="2">
    <source>
        <dbReference type="ARBA" id="ARBA00022448"/>
    </source>
</evidence>
<evidence type="ECO:0000256" key="4">
    <source>
        <dbReference type="ARBA" id="ARBA00022692"/>
    </source>
</evidence>
<evidence type="ECO:0000313" key="10">
    <source>
        <dbReference type="Proteomes" id="UP001320544"/>
    </source>
</evidence>
<dbReference type="InterPro" id="IPR004680">
    <property type="entry name" value="Cit_transptr-like_dom"/>
</dbReference>
<proteinExistence type="predicted"/>
<accession>A0ABM7WN16</accession>
<feature type="transmembrane region" description="Helical" evidence="7">
    <location>
        <begin position="203"/>
        <end position="236"/>
    </location>
</feature>
<dbReference type="Pfam" id="PF03600">
    <property type="entry name" value="CitMHS"/>
    <property type="match status" value="1"/>
</dbReference>
<sequence length="372" mass="39378">MLDRLISFFRTEAVLCIAVVCALASMAFVAPDGAYASYIDTRVLILLFCLMAAVAGLRECGLFSVLAQKLLEGKRPLRLVVLTLVALPFFASMLVTNDVALIAFVPFAVLVLSHAGQKRHLAWVIVLQTVAANLGGMVTPIGNPQNLYLYTYFSISLGDFLRALLPFAALSLVVLAAASALTGRGSANVVLPLGRSDIDGKRVALHGALFAASLLAVLRVIDPLVLLAVVVCALAACDRPVFKQVDYGLLLTFVCFFVFAGNMGRIEAVRDLLEAFMGAHPLVTSVAASQVISNVPAAVLLSGFTENWQSLLIGVDLGGLGTPIASLASLISLRIYLHVDGARIGRFMLVFGAANAAMLALLLGLYAVLYVV</sequence>
<keyword evidence="2" id="KW-0813">Transport</keyword>
<reference evidence="9 10" key="1">
    <citation type="submission" date="2022-01" db="EMBL/GenBank/DDBJ databases">
        <title>Novel bile acid biosynthetic pathways are enriched in the microbiome of centenarians.</title>
        <authorList>
            <person name="Sato Y."/>
            <person name="Atarashi K."/>
            <person name="Plichta R.D."/>
            <person name="Arai Y."/>
            <person name="Sasajima S."/>
            <person name="Kearney M.S."/>
            <person name="Suda W."/>
            <person name="Takeshita K."/>
            <person name="Sasaki T."/>
            <person name="Okamoto S."/>
            <person name="Skelly N.A."/>
            <person name="Okamura Y."/>
            <person name="Vlamakis H."/>
            <person name="Li Y."/>
            <person name="Tanoue T."/>
            <person name="Takei H."/>
            <person name="Nittono H."/>
            <person name="Narushima S."/>
            <person name="Irie J."/>
            <person name="Itoh H."/>
            <person name="Moriya K."/>
            <person name="Sugiura Y."/>
            <person name="Suematsu M."/>
            <person name="Moritoki N."/>
            <person name="Shibata S."/>
            <person name="Littman R.D."/>
            <person name="Fischbach A.M."/>
            <person name="Uwamino Y."/>
            <person name="Inoue T."/>
            <person name="Honda A."/>
            <person name="Hattori M."/>
            <person name="Murai T."/>
            <person name="Xavier J.R."/>
            <person name="Hirose N."/>
            <person name="Honda K."/>
        </authorList>
    </citation>
    <scope>NUCLEOTIDE SEQUENCE [LARGE SCALE GENOMIC DNA]</scope>
    <source>
        <strain evidence="9 10">CE91-St30</strain>
    </source>
</reference>
<dbReference type="RefSeq" id="WP_244387278.1">
    <property type="nucleotide sequence ID" value="NZ_AP025564.1"/>
</dbReference>
<dbReference type="PANTHER" id="PTHR43302">
    <property type="entry name" value="TRANSPORTER ARSB-RELATED"/>
    <property type="match status" value="1"/>
</dbReference>
<feature type="transmembrane region" description="Helical" evidence="7">
    <location>
        <begin position="349"/>
        <end position="371"/>
    </location>
</feature>
<feature type="transmembrane region" description="Helical" evidence="7">
    <location>
        <begin position="163"/>
        <end position="183"/>
    </location>
</feature>
<feature type="transmembrane region" description="Helical" evidence="7">
    <location>
        <begin position="43"/>
        <end position="67"/>
    </location>
</feature>
<keyword evidence="4 7" id="KW-0812">Transmembrane</keyword>
<feature type="domain" description="Citrate transporter-like" evidence="8">
    <location>
        <begin position="17"/>
        <end position="301"/>
    </location>
</feature>
<feature type="transmembrane region" description="Helical" evidence="7">
    <location>
        <begin position="311"/>
        <end position="337"/>
    </location>
</feature>